<evidence type="ECO:0000313" key="3">
    <source>
        <dbReference type="Proteomes" id="UP000194003"/>
    </source>
</evidence>
<protein>
    <submittedName>
        <fullName evidence="2">Putative endonuclease/exonuclease/phosphatase family protein</fullName>
    </submittedName>
</protein>
<organism evidence="2 3">
    <name type="scientific">Magnetofaba australis IT-1</name>
    <dbReference type="NCBI Taxonomy" id="1434232"/>
    <lineage>
        <taxon>Bacteria</taxon>
        <taxon>Pseudomonadati</taxon>
        <taxon>Pseudomonadota</taxon>
        <taxon>Magnetococcia</taxon>
        <taxon>Magnetococcales</taxon>
        <taxon>Magnetococcaceae</taxon>
        <taxon>Magnetofaba</taxon>
    </lineage>
</organism>
<dbReference type="Proteomes" id="UP000194003">
    <property type="component" value="Unassembled WGS sequence"/>
</dbReference>
<proteinExistence type="predicted"/>
<evidence type="ECO:0000256" key="1">
    <source>
        <dbReference type="SAM" id="MobiDB-lite"/>
    </source>
</evidence>
<keyword evidence="2" id="KW-0255">Endonuclease</keyword>
<dbReference type="EMBL" id="LVJN01000020">
    <property type="protein sequence ID" value="OSM01940.1"/>
    <property type="molecule type" value="Genomic_DNA"/>
</dbReference>
<gene>
    <name evidence="2" type="ORF">MAIT1_02007</name>
</gene>
<feature type="compositionally biased region" description="Low complexity" evidence="1">
    <location>
        <begin position="337"/>
        <end position="350"/>
    </location>
</feature>
<feature type="region of interest" description="Disordered" evidence="1">
    <location>
        <begin position="438"/>
        <end position="491"/>
    </location>
</feature>
<name>A0A1Y2K1N3_9PROT</name>
<feature type="compositionally biased region" description="Basic and acidic residues" evidence="1">
    <location>
        <begin position="558"/>
        <end position="567"/>
    </location>
</feature>
<dbReference type="GO" id="GO:0004519">
    <property type="term" value="F:endonuclease activity"/>
    <property type="evidence" value="ECO:0007669"/>
    <property type="project" value="UniProtKB-KW"/>
</dbReference>
<feature type="region of interest" description="Disordered" evidence="1">
    <location>
        <begin position="504"/>
        <end position="578"/>
    </location>
</feature>
<feature type="compositionally biased region" description="Basic residues" evidence="1">
    <location>
        <begin position="568"/>
        <end position="578"/>
    </location>
</feature>
<feature type="compositionally biased region" description="Polar residues" evidence="1">
    <location>
        <begin position="504"/>
        <end position="520"/>
    </location>
</feature>
<feature type="compositionally biased region" description="Basic and acidic residues" evidence="1">
    <location>
        <begin position="383"/>
        <end position="392"/>
    </location>
</feature>
<feature type="compositionally biased region" description="Basic and acidic residues" evidence="1">
    <location>
        <begin position="521"/>
        <end position="533"/>
    </location>
</feature>
<keyword evidence="2" id="KW-0540">Nuclease</keyword>
<sequence length="578" mass="64751">MAGIDPQPDVLRARHQQRLAGPTPPMGLACGRDPEQTKLAEATRMGNGDVAGFPRAPGAAIQLRMQHAPRLALLRAQHAPRPRHGPRRLRIGCAQANAGEIRAHYAARAQRQTRPRRGVAPAARPCRQGIFHWRGLRIIQRMQRHMPHDRQLFHLSLDQRLQSRQRRRIGNLPARLHKGSHPEIEPVIPQRQIRQGPDCARRIPHRAAIEQKIIIVGWGDAPGQREQAESRRAVGVSDGGIRVGGGDGRNHGGALNGGILRQPRLNRQSIMPDHGEDLPTGHKIVIGDVQTPRRAHRQGDATARQRRHARPLLAGIGVDKGDHRQGEEGGVGDDIVDLGTQQDQQNARQRGGNGGERNAHSHGVQRGTPALFAPRNQQRSQHGRRDERHRPQSDVVKQVQDGNARIGLRRRRRPLIAGGGDQAEKVLNELRAVERLQQNRQRVEQPPHCAQGEELEPVTPPAQRQQRQQDKRRRREFGRQGGGADQAGEQQVDALRLRRLRLRAQTQRADPRQQHGQQVEKTLRRAKAVEHHGVGPVNEPLRQQQQRQPHAAGSAPHQDARNIEREHAQKRRKIADAL</sequence>
<keyword evidence="2" id="KW-0269">Exonuclease</keyword>
<keyword evidence="3" id="KW-1185">Reference proteome</keyword>
<accession>A0A1Y2K1N3</accession>
<reference evidence="2 3" key="1">
    <citation type="journal article" date="2016" name="BMC Genomics">
        <title>Combined genomic and structural analyses of a cultured magnetotactic bacterium reveals its niche adaptation to a dynamic environment.</title>
        <authorList>
            <person name="Araujo A.C."/>
            <person name="Morillo V."/>
            <person name="Cypriano J."/>
            <person name="Teixeira L.C."/>
            <person name="Leao P."/>
            <person name="Lyra S."/>
            <person name="Almeida L.G."/>
            <person name="Bazylinski D.A."/>
            <person name="Vasconcellos A.T."/>
            <person name="Abreu F."/>
            <person name="Lins U."/>
        </authorList>
    </citation>
    <scope>NUCLEOTIDE SEQUENCE [LARGE SCALE GENOMIC DNA]</scope>
    <source>
        <strain evidence="2 3">IT-1</strain>
    </source>
</reference>
<comment type="caution">
    <text evidence="2">The sequence shown here is derived from an EMBL/GenBank/DDBJ whole genome shotgun (WGS) entry which is preliminary data.</text>
</comment>
<dbReference type="GO" id="GO:0004527">
    <property type="term" value="F:exonuclease activity"/>
    <property type="evidence" value="ECO:0007669"/>
    <property type="project" value="UniProtKB-KW"/>
</dbReference>
<keyword evidence="2" id="KW-0378">Hydrolase</keyword>
<feature type="region of interest" description="Disordered" evidence="1">
    <location>
        <begin position="287"/>
        <end position="420"/>
    </location>
</feature>
<feature type="region of interest" description="Disordered" evidence="1">
    <location>
        <begin position="229"/>
        <end position="259"/>
    </location>
</feature>
<dbReference type="AlphaFoldDB" id="A0A1Y2K1N3"/>
<feature type="compositionally biased region" description="Gly residues" evidence="1">
    <location>
        <begin position="237"/>
        <end position="247"/>
    </location>
</feature>
<evidence type="ECO:0000313" key="2">
    <source>
        <dbReference type="EMBL" id="OSM01940.1"/>
    </source>
</evidence>